<dbReference type="GO" id="GO:0016020">
    <property type="term" value="C:membrane"/>
    <property type="evidence" value="ECO:0007669"/>
    <property type="project" value="TreeGrafter"/>
</dbReference>
<evidence type="ECO:0000313" key="3">
    <source>
        <dbReference type="Proteomes" id="UP000537161"/>
    </source>
</evidence>
<dbReference type="InterPro" id="IPR000073">
    <property type="entry name" value="AB_hydrolase_1"/>
</dbReference>
<reference evidence="2 3" key="1">
    <citation type="submission" date="2020-08" db="EMBL/GenBank/DDBJ databases">
        <title>Genomic Encyclopedia of Type Strains, Phase IV (KMG-IV): sequencing the most valuable type-strain genomes for metagenomic binning, comparative biology and taxonomic classification.</title>
        <authorList>
            <person name="Goeker M."/>
        </authorList>
    </citation>
    <scope>NUCLEOTIDE SEQUENCE [LARGE SCALE GENOMIC DNA]</scope>
    <source>
        <strain evidence="2 3">DSM 27163</strain>
    </source>
</reference>
<comment type="caution">
    <text evidence="2">The sequence shown here is derived from an EMBL/GenBank/DDBJ whole genome shotgun (WGS) entry which is preliminary data.</text>
</comment>
<gene>
    <name evidence="2" type="ORF">FHR21_003270</name>
</gene>
<dbReference type="GO" id="GO:0003824">
    <property type="term" value="F:catalytic activity"/>
    <property type="evidence" value="ECO:0007669"/>
    <property type="project" value="InterPro"/>
</dbReference>
<accession>A0A7W9B8B6</accession>
<protein>
    <submittedName>
        <fullName evidence="2">Pimeloyl-ACP methyl ester carboxylesterase</fullName>
    </submittedName>
</protein>
<dbReference type="InterPro" id="IPR000639">
    <property type="entry name" value="Epox_hydrolase-like"/>
</dbReference>
<dbReference type="PANTHER" id="PTHR43798">
    <property type="entry name" value="MONOACYLGLYCEROL LIPASE"/>
    <property type="match status" value="1"/>
</dbReference>
<evidence type="ECO:0000259" key="1">
    <source>
        <dbReference type="Pfam" id="PF12697"/>
    </source>
</evidence>
<name>A0A7W9B8B6_9SPHN</name>
<dbReference type="AlphaFoldDB" id="A0A7W9B8B6"/>
<evidence type="ECO:0000313" key="2">
    <source>
        <dbReference type="EMBL" id="MBB5707902.1"/>
    </source>
</evidence>
<feature type="domain" description="AB hydrolase-1" evidence="1">
    <location>
        <begin position="17"/>
        <end position="250"/>
    </location>
</feature>
<dbReference type="Proteomes" id="UP000537161">
    <property type="component" value="Unassembled WGS sequence"/>
</dbReference>
<dbReference type="EMBL" id="JACIJH010000012">
    <property type="protein sequence ID" value="MBB5707902.1"/>
    <property type="molecule type" value="Genomic_DNA"/>
</dbReference>
<dbReference type="PANTHER" id="PTHR43798:SF33">
    <property type="entry name" value="HYDROLASE, PUTATIVE (AFU_ORTHOLOGUE AFUA_2G14860)-RELATED"/>
    <property type="match status" value="1"/>
</dbReference>
<dbReference type="InterPro" id="IPR050266">
    <property type="entry name" value="AB_hydrolase_sf"/>
</dbReference>
<dbReference type="PRINTS" id="PR00412">
    <property type="entry name" value="EPOXHYDRLASE"/>
</dbReference>
<proteinExistence type="predicted"/>
<sequence length="264" mass="28165">MTRLPDYSVTGTGRVTVFLLHGAFGAKEYWRSQIGALSGAGYRVVAWDCPGYGFSPLPDDFGVEACAEACATLIDREGGEANILLGHSMGGMIAQRAFDYRTDRVAGLVLSATSAAFGKPDGEWQQAFVRDRVAPLDAGQTLAQYAPGMLRAMMAPGANSPETQLVIDVVSQMREETFRAAIAAITRFDGRDILPKMADVPVICIAGEHDLTAAPPPVMEKLAGKIGGEFVCMKGAGHFAWAENPAEFNAVLLDFLARRFASSA</sequence>
<dbReference type="Gene3D" id="3.40.50.1820">
    <property type="entry name" value="alpha/beta hydrolase"/>
    <property type="match status" value="1"/>
</dbReference>
<dbReference type="RefSeq" id="WP_184100191.1">
    <property type="nucleotide sequence ID" value="NZ_JACIJH010000012.1"/>
</dbReference>
<dbReference type="Pfam" id="PF12697">
    <property type="entry name" value="Abhydrolase_6"/>
    <property type="match status" value="1"/>
</dbReference>
<keyword evidence="3" id="KW-1185">Reference proteome</keyword>
<dbReference type="InterPro" id="IPR029058">
    <property type="entry name" value="AB_hydrolase_fold"/>
</dbReference>
<organism evidence="2 3">
    <name type="scientific">Sphingopyxis panaciterrulae</name>
    <dbReference type="NCBI Taxonomy" id="462372"/>
    <lineage>
        <taxon>Bacteria</taxon>
        <taxon>Pseudomonadati</taxon>
        <taxon>Pseudomonadota</taxon>
        <taxon>Alphaproteobacteria</taxon>
        <taxon>Sphingomonadales</taxon>
        <taxon>Sphingomonadaceae</taxon>
        <taxon>Sphingopyxis</taxon>
    </lineage>
</organism>
<dbReference type="SUPFAM" id="SSF53474">
    <property type="entry name" value="alpha/beta-Hydrolases"/>
    <property type="match status" value="1"/>
</dbReference>
<dbReference type="PRINTS" id="PR00111">
    <property type="entry name" value="ABHYDROLASE"/>
</dbReference>